<sequence>MIDSENIKLETFLDLKIKNNLLNLEVEFFIEKSKISINELQQYLKHKDSYLKKDNGTLIKIENEDEIKRLISIINKFKETKKTNIFEGKLYHVAELENIFANSKEYKIKYDNGYKKFLNEIELFLKEKNNNIMDIKIPPYLKKHLRNYQIDGVG</sequence>
<organism evidence="1">
    <name type="scientific">sediment metagenome</name>
    <dbReference type="NCBI Taxonomy" id="749907"/>
    <lineage>
        <taxon>unclassified sequences</taxon>
        <taxon>metagenomes</taxon>
        <taxon>ecological metagenomes</taxon>
    </lineage>
</organism>
<dbReference type="EMBL" id="ADZX01000843">
    <property type="protein sequence ID" value="EFK95216.1"/>
    <property type="molecule type" value="Genomic_DNA"/>
</dbReference>
<comment type="caution">
    <text evidence="1">The sequence shown here is derived from an EMBL/GenBank/DDBJ whole genome shotgun (WGS) entry which is preliminary data.</text>
</comment>
<proteinExistence type="predicted"/>
<name>D9PMJ7_9ZZZZ</name>
<evidence type="ECO:0000313" key="1">
    <source>
        <dbReference type="EMBL" id="EFK95216.1"/>
    </source>
</evidence>
<accession>D9PMJ7</accession>
<reference evidence="1" key="2">
    <citation type="journal article" date="2011" name="Microb. Ecol.">
        <title>Taxonomic and Functional Metagenomic Profiling of the Microbial Community in the Anoxic Sediment of a Sub-saline Shallow Lake (Laguna de Carrizo, Central Spain).</title>
        <authorList>
            <person name="Ferrer M."/>
            <person name="Guazzaroni M.E."/>
            <person name="Richter M."/>
            <person name="Garcia-Salamanca A."/>
            <person name="Yarza P."/>
            <person name="Suarez-Suarez A."/>
            <person name="Solano J."/>
            <person name="Alcaide M."/>
            <person name="van Dillewijn P."/>
            <person name="Molina-Henares M.A."/>
            <person name="Lopez-Cortes N."/>
            <person name="Al-Ramahi Y."/>
            <person name="Guerrero C."/>
            <person name="Acosta A."/>
            <person name="de Eugenio L.I."/>
            <person name="Martinez V."/>
            <person name="Marques S."/>
            <person name="Rojo F."/>
            <person name="Santero E."/>
            <person name="Genilloud O."/>
            <person name="Perez-Perez J."/>
            <person name="Rossello-Mora R."/>
            <person name="Ramos J.L."/>
        </authorList>
    </citation>
    <scope>NUCLEOTIDE SEQUENCE</scope>
</reference>
<protein>
    <submittedName>
        <fullName evidence="1">Uncharacterized protein</fullName>
    </submittedName>
</protein>
<dbReference type="AlphaFoldDB" id="D9PMJ7"/>
<gene>
    <name evidence="1" type="ORF">LDC_2775</name>
</gene>
<reference evidence="1" key="1">
    <citation type="submission" date="2010-07" db="EMBL/GenBank/DDBJ databases">
        <authorList>
            <consortium name="CONSOLIDER consortium CSD2007-00005"/>
            <person name="Guazzaroni M.-E."/>
            <person name="Richter M."/>
            <person name="Garcia-Salamanca A."/>
            <person name="Yarza P."/>
            <person name="Ferrer M."/>
        </authorList>
    </citation>
    <scope>NUCLEOTIDE SEQUENCE</scope>
</reference>